<dbReference type="GO" id="GO:0022613">
    <property type="term" value="P:ribonucleoprotein complex biogenesis"/>
    <property type="evidence" value="ECO:0007669"/>
    <property type="project" value="UniProtKB-ARBA"/>
</dbReference>
<dbReference type="InterPro" id="IPR048333">
    <property type="entry name" value="HA2_WH"/>
</dbReference>
<evidence type="ECO:0000259" key="12">
    <source>
        <dbReference type="PROSITE" id="PS51192"/>
    </source>
</evidence>
<name>A0A1Q2YIS9_9ASCO</name>
<dbReference type="PROSITE" id="PS00690">
    <property type="entry name" value="DEAH_ATP_HELICASE"/>
    <property type="match status" value="1"/>
</dbReference>
<keyword evidence="15" id="KW-1185">Reference proteome</keyword>
<dbReference type="FunFam" id="3.40.50.300:FF:000007">
    <property type="entry name" value="Pre-mRNA-splicing factor ATP-dependent RNA helicase"/>
    <property type="match status" value="1"/>
</dbReference>
<evidence type="ECO:0000256" key="11">
    <source>
        <dbReference type="SAM" id="MobiDB-lite"/>
    </source>
</evidence>
<dbReference type="Pfam" id="PF04408">
    <property type="entry name" value="WHD_HA2"/>
    <property type="match status" value="1"/>
</dbReference>
<evidence type="ECO:0000256" key="9">
    <source>
        <dbReference type="ARBA" id="ARBA00047984"/>
    </source>
</evidence>
<dbReference type="GO" id="GO:0000398">
    <property type="term" value="P:mRNA splicing, via spliceosome"/>
    <property type="evidence" value="ECO:0007669"/>
    <property type="project" value="UniProtKB-ARBA"/>
</dbReference>
<evidence type="ECO:0000256" key="6">
    <source>
        <dbReference type="ARBA" id="ARBA00022840"/>
    </source>
</evidence>
<keyword evidence="7" id="KW-0508">mRNA splicing</keyword>
<keyword evidence="4" id="KW-0378">Hydrolase</keyword>
<feature type="domain" description="Helicase C-terminal" evidence="13">
    <location>
        <begin position="441"/>
        <end position="623"/>
    </location>
</feature>
<dbReference type="InterPro" id="IPR001650">
    <property type="entry name" value="Helicase_C-like"/>
</dbReference>
<proteinExistence type="inferred from homology"/>
<dbReference type="InterPro" id="IPR027417">
    <property type="entry name" value="P-loop_NTPase"/>
</dbReference>
<evidence type="ECO:0000259" key="13">
    <source>
        <dbReference type="PROSITE" id="PS51194"/>
    </source>
</evidence>
<keyword evidence="5" id="KW-0347">Helicase</keyword>
<dbReference type="GO" id="GO:0016787">
    <property type="term" value="F:hydrolase activity"/>
    <property type="evidence" value="ECO:0007669"/>
    <property type="project" value="UniProtKB-KW"/>
</dbReference>
<comment type="caution">
    <text evidence="14">The sequence shown here is derived from an EMBL/GenBank/DDBJ whole genome shotgun (WGS) entry which is preliminary data.</text>
</comment>
<dbReference type="PANTHER" id="PTHR18934:SF91">
    <property type="entry name" value="PRE-MRNA-SPLICING FACTOR ATP-DEPENDENT RNA HELICASE PRP16"/>
    <property type="match status" value="1"/>
</dbReference>
<dbReference type="InterPro" id="IPR011545">
    <property type="entry name" value="DEAD/DEAH_box_helicase_dom"/>
</dbReference>
<feature type="region of interest" description="Disordered" evidence="11">
    <location>
        <begin position="13"/>
        <end position="48"/>
    </location>
</feature>
<dbReference type="InterPro" id="IPR002464">
    <property type="entry name" value="DNA/RNA_helicase_DEAH_CS"/>
</dbReference>
<evidence type="ECO:0000256" key="8">
    <source>
        <dbReference type="ARBA" id="ARBA00038040"/>
    </source>
</evidence>
<dbReference type="Gene3D" id="3.40.50.300">
    <property type="entry name" value="P-loop containing nucleotide triphosphate hydrolases"/>
    <property type="match status" value="2"/>
</dbReference>
<feature type="compositionally biased region" description="Basic and acidic residues" evidence="11">
    <location>
        <begin position="183"/>
        <end position="207"/>
    </location>
</feature>
<feature type="compositionally biased region" description="Acidic residues" evidence="11">
    <location>
        <begin position="208"/>
        <end position="227"/>
    </location>
</feature>
<protein>
    <recommendedName>
        <fullName evidence="1">RNA helicase</fullName>
        <ecNumber evidence="1">3.6.4.13</ecNumber>
    </recommendedName>
</protein>
<accession>A0A1Q2YIS9</accession>
<comment type="similarity">
    <text evidence="8">Belongs to the DEAD box helicase family. DEAH subfamily. PRP16 sub-subfamily.</text>
</comment>
<dbReference type="PANTHER" id="PTHR18934">
    <property type="entry name" value="ATP-DEPENDENT RNA HELICASE"/>
    <property type="match status" value="1"/>
</dbReference>
<keyword evidence="6" id="KW-0067">ATP-binding</keyword>
<organism evidence="14 15">
    <name type="scientific">Pichia membranifaciens</name>
    <dbReference type="NCBI Taxonomy" id="4926"/>
    <lineage>
        <taxon>Eukaryota</taxon>
        <taxon>Fungi</taxon>
        <taxon>Dikarya</taxon>
        <taxon>Ascomycota</taxon>
        <taxon>Saccharomycotina</taxon>
        <taxon>Pichiomycetes</taxon>
        <taxon>Pichiales</taxon>
        <taxon>Pichiaceae</taxon>
        <taxon>Pichia</taxon>
    </lineage>
</organism>
<dbReference type="InterPro" id="IPR011709">
    <property type="entry name" value="DEAD-box_helicase_OB_fold"/>
</dbReference>
<dbReference type="GO" id="GO:0003723">
    <property type="term" value="F:RNA binding"/>
    <property type="evidence" value="ECO:0007669"/>
    <property type="project" value="TreeGrafter"/>
</dbReference>
<dbReference type="CDD" id="cd18791">
    <property type="entry name" value="SF2_C_RHA"/>
    <property type="match status" value="1"/>
</dbReference>
<dbReference type="Gene3D" id="1.20.120.1080">
    <property type="match status" value="1"/>
</dbReference>
<keyword evidence="2" id="KW-0507">mRNA processing</keyword>
<dbReference type="OrthoDB" id="10253254at2759"/>
<evidence type="ECO:0000256" key="7">
    <source>
        <dbReference type="ARBA" id="ARBA00023187"/>
    </source>
</evidence>
<dbReference type="SMART" id="SM00490">
    <property type="entry name" value="HELICc"/>
    <property type="match status" value="1"/>
</dbReference>
<evidence type="ECO:0000256" key="5">
    <source>
        <dbReference type="ARBA" id="ARBA00022806"/>
    </source>
</evidence>
<dbReference type="Proteomes" id="UP000186136">
    <property type="component" value="Unassembled WGS sequence"/>
</dbReference>
<dbReference type="GO" id="GO:0071826">
    <property type="term" value="P:protein-RNA complex organization"/>
    <property type="evidence" value="ECO:0007669"/>
    <property type="project" value="UniProtKB-ARBA"/>
</dbReference>
<dbReference type="Pfam" id="PF00271">
    <property type="entry name" value="Helicase_C"/>
    <property type="match status" value="1"/>
</dbReference>
<dbReference type="AlphaFoldDB" id="A0A1Q2YIS9"/>
<dbReference type="SMART" id="SM00847">
    <property type="entry name" value="HA2"/>
    <property type="match status" value="1"/>
</dbReference>
<dbReference type="InterPro" id="IPR007502">
    <property type="entry name" value="Helicase-assoc_dom"/>
</dbReference>
<dbReference type="EMBL" id="BDGI01000122">
    <property type="protein sequence ID" value="GAV29440.1"/>
    <property type="molecule type" value="Genomic_DNA"/>
</dbReference>
<dbReference type="Pfam" id="PF07717">
    <property type="entry name" value="OB_NTP_bind"/>
    <property type="match status" value="1"/>
</dbReference>
<evidence type="ECO:0000256" key="1">
    <source>
        <dbReference type="ARBA" id="ARBA00012552"/>
    </source>
</evidence>
<dbReference type="SUPFAM" id="SSF52540">
    <property type="entry name" value="P-loop containing nucleoside triphosphate hydrolases"/>
    <property type="match status" value="1"/>
</dbReference>
<reference evidence="14 15" key="1">
    <citation type="submission" date="2016-08" db="EMBL/GenBank/DDBJ databases">
        <title>Whole genome shotgun sequence of Pichia membranifaciens KS47-1.</title>
        <authorList>
            <person name="Konishi M."/>
            <person name="Ishida M."/>
            <person name="Arakawa T."/>
            <person name="Kato Y."/>
            <person name="Horiuchi J."/>
        </authorList>
    </citation>
    <scope>NUCLEOTIDE SEQUENCE [LARGE SCALE GENOMIC DNA]</scope>
    <source>
        <strain evidence="14 15">KS47-1</strain>
    </source>
</reference>
<dbReference type="PROSITE" id="PS51192">
    <property type="entry name" value="HELICASE_ATP_BIND_1"/>
    <property type="match status" value="1"/>
</dbReference>
<dbReference type="GO" id="GO:0005681">
    <property type="term" value="C:spliceosomal complex"/>
    <property type="evidence" value="ECO:0007669"/>
    <property type="project" value="UniProtKB-ARBA"/>
</dbReference>
<comment type="catalytic activity">
    <reaction evidence="9">
        <text>ATP + H2O = ADP + phosphate + H(+)</text>
        <dbReference type="Rhea" id="RHEA:13065"/>
        <dbReference type="ChEBI" id="CHEBI:15377"/>
        <dbReference type="ChEBI" id="CHEBI:15378"/>
        <dbReference type="ChEBI" id="CHEBI:30616"/>
        <dbReference type="ChEBI" id="CHEBI:43474"/>
        <dbReference type="ChEBI" id="CHEBI:456216"/>
        <dbReference type="EC" id="3.6.4.13"/>
    </reaction>
</comment>
<gene>
    <name evidence="14" type="ORF">PMKS-002940</name>
</gene>
<sequence length="925" mass="106095">MFRKRGRFIKTDDCEIASSDPNKPALIDADHDEDEDASVSQNAKKPKHKLLFKSRKVQKLVPKREDARVEKQGDDDYDNSEFREWYLQDEEHSNGYFSQFDENELLEDHQKPIHKGRDAQLAHEDKDGSSSDIAVMVHRLNPPFLNASSILSTNAQIVDVIKDKSGDLYQHSRNGSALLNEKRKLNDRKQKSKQDILQKSTMDKIIQEEEGNEEDDDDKRDEQDSEDLISNLNRSKPEQVINRDNLPAYKVRSQLVKLINENQVTIVIGETGSGKTTQLPQILYEEGYHHNGMIGITQPRRMAAISVAKRVSEEMNVKIGENVGFTVRFNDFTSDLTEVKFMTDGVLLRETLNDSDLNKYSCVIMDEAHERSLNTDILFGIFKKLLTKRRDFKLIITSATMNSAKFSRFFNNAVQFKIPGKTYPVDIMFQSIPSADYIDSAVKQALKIHLSNPFQAGNSGDILIFMTGQEDIEVTCQLIEEELNELMKLNEEIAELDILPVYSSLSAHLQSKIFQDSKNRKCMVATNIAETSLTLKNVKFVIDSGLMKLKVYNPKLNMDSLQIVPISKAQASQRSGRAGRTCPGQSFRLYTLSSFENEMWDEPIPEIQRSNLMNTILLLKNLNISDINKFKFIDKPSTESIETSQYELWSIGALDNFGSLTSLGRSMSQFPIDPLLSKMLIISNFKKFSCTAEIVRIVAMLSVPNIFIRSRNDANLQKKSDKIRENFQIGESDHLTLLNIFNQFYNIKSTSKNSEEAWCNKNYFNYKSLKSATDIHDQILQLVTKNLKRGEKITSCYDDWEIIKECICASFYSNAAEFYKHGQYKHCRSGLEMYLHPTSSLNGIGDLPKYVVFHELLLTGQKQHMNYVTAIRGEWLIAYGSVFYSRRVRGVSSKENQRLKEEQFQKLIDFERSKRAEHTELLVDW</sequence>
<dbReference type="PROSITE" id="PS51194">
    <property type="entry name" value="HELICASE_CTER"/>
    <property type="match status" value="1"/>
</dbReference>
<feature type="domain" description="Helicase ATP-binding" evidence="12">
    <location>
        <begin position="256"/>
        <end position="419"/>
    </location>
</feature>
<dbReference type="InterPro" id="IPR014001">
    <property type="entry name" value="Helicase_ATP-bd"/>
</dbReference>
<dbReference type="Pfam" id="PF00270">
    <property type="entry name" value="DEAD"/>
    <property type="match status" value="1"/>
</dbReference>
<evidence type="ECO:0000256" key="4">
    <source>
        <dbReference type="ARBA" id="ARBA00022801"/>
    </source>
</evidence>
<feature type="coiled-coil region" evidence="10">
    <location>
        <begin position="472"/>
        <end position="499"/>
    </location>
</feature>
<evidence type="ECO:0000313" key="15">
    <source>
        <dbReference type="Proteomes" id="UP000186136"/>
    </source>
</evidence>
<evidence type="ECO:0000256" key="10">
    <source>
        <dbReference type="SAM" id="Coils"/>
    </source>
</evidence>
<feature type="region of interest" description="Disordered" evidence="11">
    <location>
        <begin position="183"/>
        <end position="240"/>
    </location>
</feature>
<dbReference type="EC" id="3.6.4.13" evidence="1"/>
<dbReference type="GO" id="GO:0034458">
    <property type="term" value="F:3'-5' RNA helicase activity"/>
    <property type="evidence" value="ECO:0007669"/>
    <property type="project" value="TreeGrafter"/>
</dbReference>
<evidence type="ECO:0000313" key="14">
    <source>
        <dbReference type="EMBL" id="GAV29440.1"/>
    </source>
</evidence>
<dbReference type="FunFam" id="3.40.50.300:FF:000615">
    <property type="entry name" value="pre-mRNA-splicing factor ATP-dependent RNA helicase DEAH7"/>
    <property type="match status" value="1"/>
</dbReference>
<dbReference type="SMART" id="SM00487">
    <property type="entry name" value="DEXDc"/>
    <property type="match status" value="1"/>
</dbReference>
<evidence type="ECO:0000256" key="3">
    <source>
        <dbReference type="ARBA" id="ARBA00022741"/>
    </source>
</evidence>
<dbReference type="Pfam" id="PF21010">
    <property type="entry name" value="HA2_C"/>
    <property type="match status" value="1"/>
</dbReference>
<keyword evidence="3" id="KW-0547">Nucleotide-binding</keyword>
<dbReference type="GO" id="GO:0005524">
    <property type="term" value="F:ATP binding"/>
    <property type="evidence" value="ECO:0007669"/>
    <property type="project" value="UniProtKB-KW"/>
</dbReference>
<keyword evidence="10" id="KW-0175">Coiled coil</keyword>
<evidence type="ECO:0000256" key="2">
    <source>
        <dbReference type="ARBA" id="ARBA00022664"/>
    </source>
</evidence>